<dbReference type="GO" id="GO:0009116">
    <property type="term" value="P:nucleoside metabolic process"/>
    <property type="evidence" value="ECO:0007669"/>
    <property type="project" value="InterPro"/>
</dbReference>
<evidence type="ECO:0000256" key="2">
    <source>
        <dbReference type="ARBA" id="ARBA00006751"/>
    </source>
</evidence>
<comment type="pathway">
    <text evidence="1 9">Purine metabolism; purine nucleoside salvage.</text>
</comment>
<dbReference type="SUPFAM" id="SSF53167">
    <property type="entry name" value="Purine and uridine phosphorylases"/>
    <property type="match status" value="1"/>
</dbReference>
<dbReference type="InterPro" id="IPR035994">
    <property type="entry name" value="Nucleoside_phosphorylase_sf"/>
</dbReference>
<evidence type="ECO:0000256" key="4">
    <source>
        <dbReference type="ARBA" id="ARBA00011886"/>
    </source>
</evidence>
<comment type="caution">
    <text evidence="11">The sequence shown here is derived from an EMBL/GenBank/DDBJ whole genome shotgun (WGS) entry which is preliminary data.</text>
</comment>
<dbReference type="Pfam" id="PF01048">
    <property type="entry name" value="PNP_UDP_1"/>
    <property type="match status" value="1"/>
</dbReference>
<dbReference type="EC" id="2.4.2.1" evidence="4 9"/>
<dbReference type="CDD" id="cd09009">
    <property type="entry name" value="PNP-EcPNPII_like"/>
    <property type="match status" value="1"/>
</dbReference>
<evidence type="ECO:0000256" key="7">
    <source>
        <dbReference type="ARBA" id="ARBA00022679"/>
    </source>
</evidence>
<evidence type="ECO:0000256" key="1">
    <source>
        <dbReference type="ARBA" id="ARBA00005058"/>
    </source>
</evidence>
<dbReference type="PANTHER" id="PTHR11904">
    <property type="entry name" value="METHYLTHIOADENOSINE/PURINE NUCLEOSIDE PHOSPHORYLASE"/>
    <property type="match status" value="1"/>
</dbReference>
<dbReference type="Gene3D" id="3.40.50.1580">
    <property type="entry name" value="Nucleoside phosphorylase domain"/>
    <property type="match status" value="1"/>
</dbReference>
<dbReference type="RefSeq" id="WP_152711071.1">
    <property type="nucleotide sequence ID" value="NZ_VOSJ01000022.1"/>
</dbReference>
<evidence type="ECO:0000259" key="10">
    <source>
        <dbReference type="Pfam" id="PF01048"/>
    </source>
</evidence>
<protein>
    <recommendedName>
        <fullName evidence="5 9">Purine nucleoside phosphorylase</fullName>
        <ecNumber evidence="4 9">2.4.2.1</ecNumber>
    </recommendedName>
    <alternativeName>
        <fullName evidence="8 9">Inosine-guanosine phosphorylase</fullName>
    </alternativeName>
</protein>
<reference evidence="11 12" key="1">
    <citation type="journal article" date="2019" name="Syst. Appl. Microbiol.">
        <title>Microvirga tunisiensis sp. nov., a root nodule symbiotic bacterium isolated from Lupinus micranthus and L. luteus grown in Northern Tunisia.</title>
        <authorList>
            <person name="Msaddak A."/>
            <person name="Rejili M."/>
            <person name="Duran D."/>
            <person name="Mars M."/>
            <person name="Palacios J.M."/>
            <person name="Ruiz-Argueso T."/>
            <person name="Rey L."/>
            <person name="Imperial J."/>
        </authorList>
    </citation>
    <scope>NUCLEOTIDE SEQUENCE [LARGE SCALE GENOMIC DNA]</scope>
    <source>
        <strain evidence="11 12">Lmie10</strain>
    </source>
</reference>
<dbReference type="InterPro" id="IPR011269">
    <property type="entry name" value="PUNP"/>
</dbReference>
<comment type="function">
    <text evidence="9">The purine nucleoside phosphorylases catalyze the phosphorolytic breakdown of the N-glycosidic bond in the beta-(deoxy)ribonucleoside molecules, with the formation of the corresponding free purine bases and pentose-1-phosphate.</text>
</comment>
<dbReference type="GO" id="GO:0005737">
    <property type="term" value="C:cytoplasm"/>
    <property type="evidence" value="ECO:0007669"/>
    <property type="project" value="TreeGrafter"/>
</dbReference>
<evidence type="ECO:0000256" key="3">
    <source>
        <dbReference type="ARBA" id="ARBA00011233"/>
    </source>
</evidence>
<dbReference type="AlphaFoldDB" id="A0A5N7MEV7"/>
<evidence type="ECO:0000256" key="6">
    <source>
        <dbReference type="ARBA" id="ARBA00022676"/>
    </source>
</evidence>
<feature type="domain" description="Nucleoside phosphorylase" evidence="10">
    <location>
        <begin position="27"/>
        <end position="268"/>
    </location>
</feature>
<dbReference type="NCBIfam" id="TIGR01698">
    <property type="entry name" value="PUNP"/>
    <property type="match status" value="1"/>
</dbReference>
<evidence type="ECO:0000313" key="12">
    <source>
        <dbReference type="Proteomes" id="UP000403266"/>
    </source>
</evidence>
<organism evidence="11 12">
    <name type="scientific">Microvirga tunisiensis</name>
    <dbReference type="NCBI Taxonomy" id="2108360"/>
    <lineage>
        <taxon>Bacteria</taxon>
        <taxon>Pseudomonadati</taxon>
        <taxon>Pseudomonadota</taxon>
        <taxon>Alphaproteobacteria</taxon>
        <taxon>Hyphomicrobiales</taxon>
        <taxon>Methylobacteriaceae</taxon>
        <taxon>Microvirga</taxon>
    </lineage>
</organism>
<dbReference type="PANTHER" id="PTHR11904:SF9">
    <property type="entry name" value="PURINE NUCLEOSIDE PHOSPHORYLASE-RELATED"/>
    <property type="match status" value="1"/>
</dbReference>
<dbReference type="NCBIfam" id="TIGR01697">
    <property type="entry name" value="PNPH-PUNA-XAPA"/>
    <property type="match status" value="1"/>
</dbReference>
<dbReference type="PIRSF" id="PIRSF000477">
    <property type="entry name" value="PurNPase"/>
    <property type="match status" value="1"/>
</dbReference>
<gene>
    <name evidence="11" type="ORF">FS320_09295</name>
</gene>
<keyword evidence="7 9" id="KW-0808">Transferase</keyword>
<keyword evidence="12" id="KW-1185">Reference proteome</keyword>
<dbReference type="EMBL" id="VOSK01000023">
    <property type="protein sequence ID" value="MPR25425.1"/>
    <property type="molecule type" value="Genomic_DNA"/>
</dbReference>
<comment type="similarity">
    <text evidence="2 9">Belongs to the PNP/MTAP phosphorylase family.</text>
</comment>
<sequence>MTMHQLIQEAAEFVRARGFDGHFDAAFVLGTGLGTLVDEVSDAVSLPYAAIPHFPKSGVSGHAGKLVAGTLEGKRVLLFQGRAHYYETGDAGAMRLPIAFVKELGVPVLVATNAAGSVRADIRPGSLVALNDHLNLSGGNPLLRDHTEGRFVSLTNAYDADLRQVLQRAAEKSGIALPEGVYAWLSGPSFETPAEIKMVQILGGDLVGMSTVPEVILARYYGLRVAAISVVTNLAAGIEGASPSHQETKDTAAEASEKFKRLIRSFVAELSHV</sequence>
<evidence type="ECO:0000256" key="8">
    <source>
        <dbReference type="ARBA" id="ARBA00031036"/>
    </source>
</evidence>
<dbReference type="OrthoDB" id="1523230at2"/>
<dbReference type="GO" id="GO:0004731">
    <property type="term" value="F:purine-nucleoside phosphorylase activity"/>
    <property type="evidence" value="ECO:0007669"/>
    <property type="project" value="UniProtKB-EC"/>
</dbReference>
<keyword evidence="6 9" id="KW-0328">Glycosyltransferase</keyword>
<evidence type="ECO:0000256" key="9">
    <source>
        <dbReference type="PIRNR" id="PIRNR000477"/>
    </source>
</evidence>
<accession>A0A5N7MEV7</accession>
<dbReference type="InterPro" id="IPR000845">
    <property type="entry name" value="Nucleoside_phosphorylase_d"/>
</dbReference>
<evidence type="ECO:0000313" key="11">
    <source>
        <dbReference type="EMBL" id="MPR25425.1"/>
    </source>
</evidence>
<name>A0A5N7MEV7_9HYPH</name>
<evidence type="ECO:0000256" key="5">
    <source>
        <dbReference type="ARBA" id="ARBA00013834"/>
    </source>
</evidence>
<dbReference type="InterPro" id="IPR011268">
    <property type="entry name" value="Purine_phosphorylase"/>
</dbReference>
<dbReference type="NCBIfam" id="NF006054">
    <property type="entry name" value="PRK08202.1"/>
    <property type="match status" value="1"/>
</dbReference>
<comment type="subunit">
    <text evidence="3">Homotrimer.</text>
</comment>
<dbReference type="UniPathway" id="UPA00606"/>
<dbReference type="Proteomes" id="UP000403266">
    <property type="component" value="Unassembled WGS sequence"/>
</dbReference>
<proteinExistence type="inferred from homology"/>